<dbReference type="AlphaFoldDB" id="E1YDW4"/>
<accession>E1YDW4</accession>
<protein>
    <recommendedName>
        <fullName evidence="2">L-2-amino-thiazoline-4-carboxylic acid hydrolase</fullName>
    </recommendedName>
</protein>
<gene>
    <name evidence="1" type="ORF">N47_L13560</name>
</gene>
<evidence type="ECO:0000313" key="1">
    <source>
        <dbReference type="EMBL" id="CBX28758.1"/>
    </source>
</evidence>
<proteinExistence type="predicted"/>
<evidence type="ECO:0008006" key="2">
    <source>
        <dbReference type="Google" id="ProtNLM"/>
    </source>
</evidence>
<dbReference type="EMBL" id="FR695869">
    <property type="protein sequence ID" value="CBX28758.1"/>
    <property type="molecule type" value="Genomic_DNA"/>
</dbReference>
<sequence>MTEAAEKSMEEKNKRSLEQIYRSAVSGLYSRLRNNYDFIYQKFGDQGLEIISGMSRQYGFDIAKRAKNRLDKCDLESVTWFILRIFETMTWGKNDTGLTELTRTRAVIRADHCPLNFTDPKMCLAHTTMEKTVVEELNPDLKYSIGKSIPAGDGYCEHIIEVKPADRT</sequence>
<organism evidence="1">
    <name type="scientific">uncultured Desulfobacterium sp</name>
    <dbReference type="NCBI Taxonomy" id="201089"/>
    <lineage>
        <taxon>Bacteria</taxon>
        <taxon>Pseudomonadati</taxon>
        <taxon>Thermodesulfobacteriota</taxon>
        <taxon>Desulfobacteria</taxon>
        <taxon>Desulfobacterales</taxon>
        <taxon>Desulfobacteriaceae</taxon>
        <taxon>Desulfobacterium</taxon>
        <taxon>environmental samples</taxon>
    </lineage>
</organism>
<reference evidence="1" key="1">
    <citation type="journal article" date="2011" name="Environ. Microbiol.">
        <title>Genomic insights into the metabolic potential of the polycyclic aromatic hydrocarbon degrading sulfate-reducing Deltaproteobacterium N47.</title>
        <authorList>
            <person name="Bergmann F."/>
            <person name="Selesi D."/>
            <person name="Weinmaier T."/>
            <person name="Tischler P."/>
            <person name="Rattei T."/>
            <person name="Meckenstock R.U."/>
        </authorList>
    </citation>
    <scope>NUCLEOTIDE SEQUENCE</scope>
</reference>
<name>E1YDW4_9BACT</name>